<feature type="transmembrane region" description="Helical" evidence="2">
    <location>
        <begin position="33"/>
        <end position="52"/>
    </location>
</feature>
<dbReference type="GO" id="GO:0005783">
    <property type="term" value="C:endoplasmic reticulum"/>
    <property type="evidence" value="ECO:0007669"/>
    <property type="project" value="TreeGrafter"/>
</dbReference>
<dbReference type="PANTHER" id="PTHR10984">
    <property type="entry name" value="ENDOPLASMIC RETICULUM-GOLGI INTERMEDIATE COMPARTMENT PROTEIN"/>
    <property type="match status" value="1"/>
</dbReference>
<gene>
    <name evidence="4" type="ORF">BJ554DRAFT_4128</name>
</gene>
<dbReference type="EMBL" id="JAEFCI010012125">
    <property type="protein sequence ID" value="KAG5456196.1"/>
    <property type="molecule type" value="Genomic_DNA"/>
</dbReference>
<evidence type="ECO:0000313" key="5">
    <source>
        <dbReference type="Proteomes" id="UP000673691"/>
    </source>
</evidence>
<dbReference type="GO" id="GO:0006888">
    <property type="term" value="P:endoplasmic reticulum to Golgi vesicle-mediated transport"/>
    <property type="evidence" value="ECO:0007669"/>
    <property type="project" value="TreeGrafter"/>
</dbReference>
<dbReference type="Pfam" id="PF13850">
    <property type="entry name" value="ERGIC_N"/>
    <property type="match status" value="1"/>
</dbReference>
<proteinExistence type="inferred from homology"/>
<dbReference type="PANTHER" id="PTHR10984:SF25">
    <property type="entry name" value="ENDOPLASMIC RETICULUM-GOLGI INTERMEDIATE COMPARTMENT PROTEIN 3"/>
    <property type="match status" value="1"/>
</dbReference>
<dbReference type="OrthoDB" id="5541786at2759"/>
<feature type="domain" description="Endoplasmic reticulum vesicle transporter N-terminal" evidence="3">
    <location>
        <begin position="12"/>
        <end position="91"/>
    </location>
</feature>
<keyword evidence="2" id="KW-0472">Membrane</keyword>
<dbReference type="GO" id="GO:0030134">
    <property type="term" value="C:COPII-coated ER to Golgi transport vesicle"/>
    <property type="evidence" value="ECO:0007669"/>
    <property type="project" value="TreeGrafter"/>
</dbReference>
<keyword evidence="2" id="KW-0812">Transmembrane</keyword>
<reference evidence="4 5" key="1">
    <citation type="journal article" name="Sci. Rep.">
        <title>Genome-scale phylogenetic analyses confirm Olpidium as the closest living zoosporic fungus to the non-flagellated, terrestrial fungi.</title>
        <authorList>
            <person name="Chang Y."/>
            <person name="Rochon D."/>
            <person name="Sekimoto S."/>
            <person name="Wang Y."/>
            <person name="Chovatia M."/>
            <person name="Sandor L."/>
            <person name="Salamov A."/>
            <person name="Grigoriev I.V."/>
            <person name="Stajich J.E."/>
            <person name="Spatafora J.W."/>
        </authorList>
    </citation>
    <scope>NUCLEOTIDE SEQUENCE [LARGE SCALE GENOMIC DNA]</scope>
    <source>
        <strain evidence="4">S191</strain>
    </source>
</reference>
<evidence type="ECO:0000313" key="4">
    <source>
        <dbReference type="EMBL" id="KAG5456196.1"/>
    </source>
</evidence>
<evidence type="ECO:0000259" key="3">
    <source>
        <dbReference type="Pfam" id="PF13850"/>
    </source>
</evidence>
<keyword evidence="2" id="KW-1133">Transmembrane helix</keyword>
<comment type="caution">
    <text evidence="4">The sequence shown here is derived from an EMBL/GenBank/DDBJ whole genome shotgun (WGS) entry which is preliminary data.</text>
</comment>
<dbReference type="GO" id="GO:0016020">
    <property type="term" value="C:membrane"/>
    <property type="evidence" value="ECO:0007669"/>
    <property type="project" value="TreeGrafter"/>
</dbReference>
<keyword evidence="5" id="KW-1185">Reference proteome</keyword>
<evidence type="ECO:0000256" key="1">
    <source>
        <dbReference type="ARBA" id="ARBA00005648"/>
    </source>
</evidence>
<protein>
    <submittedName>
        <fullName evidence="4">Endoplasmic reticulum-golgi intermediate compartment-domain-containing protein</fullName>
    </submittedName>
</protein>
<dbReference type="Proteomes" id="UP000673691">
    <property type="component" value="Unassembled WGS sequence"/>
</dbReference>
<name>A0A8H7ZN65_9FUNG</name>
<dbReference type="InterPro" id="IPR039542">
    <property type="entry name" value="Erv_N"/>
</dbReference>
<dbReference type="AlphaFoldDB" id="A0A8H7ZN65"/>
<accession>A0A8H7ZN65</accession>
<organism evidence="4 5">
    <name type="scientific">Olpidium bornovanus</name>
    <dbReference type="NCBI Taxonomy" id="278681"/>
    <lineage>
        <taxon>Eukaryota</taxon>
        <taxon>Fungi</taxon>
        <taxon>Fungi incertae sedis</taxon>
        <taxon>Olpidiomycota</taxon>
        <taxon>Olpidiomycotina</taxon>
        <taxon>Olpidiomycetes</taxon>
        <taxon>Olpidiales</taxon>
        <taxon>Olpidiaceae</taxon>
        <taxon>Olpidium</taxon>
    </lineage>
</organism>
<evidence type="ECO:0000256" key="2">
    <source>
        <dbReference type="SAM" id="Phobius"/>
    </source>
</evidence>
<dbReference type="InterPro" id="IPR045888">
    <property type="entry name" value="Erv"/>
</dbReference>
<sequence>MATLNRRIRNSLSKLDAFPKTEATYQTRTSSGGLLTVVLSGFLLVLAMSEFADYRRLEQKYEFLVDQSTGSSSAASKLQVNIDMTIAMKCECRLHQRQGSAAWLTAVVFHPVRQESQDALNVRRLIKDAQRPASKQDDGECSRFAALLRTHAEKSTFNKRPRALKTLLVAILRRSRVAASSVRSM</sequence>
<dbReference type="GO" id="GO:0006890">
    <property type="term" value="P:retrograde vesicle-mediated transport, Golgi to endoplasmic reticulum"/>
    <property type="evidence" value="ECO:0007669"/>
    <property type="project" value="TreeGrafter"/>
</dbReference>
<comment type="similarity">
    <text evidence="1">Belongs to the ERGIC family.</text>
</comment>